<dbReference type="Proteomes" id="UP000695000">
    <property type="component" value="Unplaced"/>
</dbReference>
<feature type="active site" description="Proton donor/acceptor" evidence="6">
    <location>
        <position position="207"/>
    </location>
</feature>
<feature type="active site" description="Proton donor/acceptor" evidence="6">
    <location>
        <position position="119"/>
    </location>
</feature>
<comment type="function">
    <text evidence="6">Phosphodiesterase responsible for the U6 snRNA 3' end processing. Acts as an exoribonuclease (RNase) responsible for trimming the poly(U) tract of the last nucleotides in the pre-U6 snRNA molecule, leading to the formation of mature U6 snRNA.</text>
</comment>
<comment type="catalytic activity">
    <reaction evidence="5">
        <text>a 3'-end uridylyl-uridine-RNA = a 3'-end 2',3'-cyclophospho-uridine-RNA + uridine</text>
        <dbReference type="Rhea" id="RHEA:46052"/>
        <dbReference type="Rhea" id="RHEA-COMP:17384"/>
        <dbReference type="Rhea" id="RHEA-COMP:17385"/>
        <dbReference type="ChEBI" id="CHEBI:16704"/>
        <dbReference type="ChEBI" id="CHEBI:85643"/>
        <dbReference type="ChEBI" id="CHEBI:85644"/>
    </reaction>
    <physiologicalReaction direction="left-to-right" evidence="5">
        <dbReference type="Rhea" id="RHEA:46053"/>
    </physiologicalReaction>
</comment>
<evidence type="ECO:0000256" key="6">
    <source>
        <dbReference type="HAMAP-Rule" id="MF_03040"/>
    </source>
</evidence>
<dbReference type="PANTHER" id="PTHR13522">
    <property type="entry name" value="U6 SNRNA PHOSPHODIESTERASE 1"/>
    <property type="match status" value="1"/>
</dbReference>
<sequence length="263" mass="30171">MEYGALSLLSIYGDDDSEDESVPGPKVSTKRCFRDDEETPYNFKRLAVPDIIINGLKAETHSDNPSMHNGRLRSFPHVRGNWSTFLSIPFETGDDFENLTESLRSAVNEIELNVETSPHISVSKTVVLRHHWIKIFSDSIREKLNVIKKFIILFDCLKVYCNEERTRTFLGLQIKSGYESLVKIVSQVDECLADFKLTKFYEDPSFHMSILWCVGDKEDELNRALPRLNEVFAEQVNVLENNYINADKVLCKCGNKIFSYALS</sequence>
<organism evidence="7 8">
    <name type="scientific">Nicrophorus vespilloides</name>
    <name type="common">Boreal carrion beetle</name>
    <dbReference type="NCBI Taxonomy" id="110193"/>
    <lineage>
        <taxon>Eukaryota</taxon>
        <taxon>Metazoa</taxon>
        <taxon>Ecdysozoa</taxon>
        <taxon>Arthropoda</taxon>
        <taxon>Hexapoda</taxon>
        <taxon>Insecta</taxon>
        <taxon>Pterygota</taxon>
        <taxon>Neoptera</taxon>
        <taxon>Endopterygota</taxon>
        <taxon>Coleoptera</taxon>
        <taxon>Polyphaga</taxon>
        <taxon>Staphyliniformia</taxon>
        <taxon>Silphidae</taxon>
        <taxon>Nicrophorinae</taxon>
        <taxon>Nicrophorus</taxon>
    </lineage>
</organism>
<dbReference type="HAMAP" id="MF_03040">
    <property type="entry name" value="USB1"/>
    <property type="match status" value="1"/>
</dbReference>
<evidence type="ECO:0000313" key="7">
    <source>
        <dbReference type="Proteomes" id="UP000695000"/>
    </source>
</evidence>
<dbReference type="EC" id="3.1.4.-" evidence="6"/>
<evidence type="ECO:0000256" key="1">
    <source>
        <dbReference type="ARBA" id="ARBA00022722"/>
    </source>
</evidence>
<dbReference type="PANTHER" id="PTHR13522:SF3">
    <property type="entry name" value="U6 SNRNA PHOSPHODIESTERASE 1"/>
    <property type="match status" value="1"/>
</dbReference>
<evidence type="ECO:0000256" key="2">
    <source>
        <dbReference type="ARBA" id="ARBA00022801"/>
    </source>
</evidence>
<gene>
    <name evidence="8" type="primary">LOC108568337</name>
</gene>
<keyword evidence="7" id="KW-1185">Reference proteome</keyword>
<keyword evidence="2 6" id="KW-0378">Hydrolase</keyword>
<evidence type="ECO:0000313" key="8">
    <source>
        <dbReference type="RefSeq" id="XP_017784836.1"/>
    </source>
</evidence>
<dbReference type="Pfam" id="PF09749">
    <property type="entry name" value="HVSL"/>
    <property type="match status" value="1"/>
</dbReference>
<comment type="subcellular location">
    <subcellularLocation>
        <location evidence="6">Nucleus</location>
    </subcellularLocation>
</comment>
<evidence type="ECO:0000256" key="4">
    <source>
        <dbReference type="ARBA" id="ARBA00023242"/>
    </source>
</evidence>
<evidence type="ECO:0000256" key="5">
    <source>
        <dbReference type="ARBA" id="ARBA00029300"/>
    </source>
</evidence>
<proteinExistence type="inferred from homology"/>
<dbReference type="InterPro" id="IPR027521">
    <property type="entry name" value="Usb1"/>
</dbReference>
<keyword evidence="4 6" id="KW-0539">Nucleus</keyword>
<evidence type="ECO:0000256" key="3">
    <source>
        <dbReference type="ARBA" id="ARBA00023239"/>
    </source>
</evidence>
<dbReference type="GeneID" id="108568337"/>
<keyword evidence="1 6" id="KW-0540">Nuclease</keyword>
<comment type="similarity">
    <text evidence="6">Belongs to the 2H phosphoesterase superfamily. USB1 family.</text>
</comment>
<reference evidence="8" key="1">
    <citation type="submission" date="2025-08" db="UniProtKB">
        <authorList>
            <consortium name="RefSeq"/>
        </authorList>
    </citation>
    <scope>IDENTIFICATION</scope>
</reference>
<protein>
    <recommendedName>
        <fullName evidence="6">U6 snRNA phosphodiesterase</fullName>
        <ecNumber evidence="6">3.1.4.-</ecNumber>
    </recommendedName>
</protein>
<dbReference type="RefSeq" id="XP_017784836.1">
    <property type="nucleotide sequence ID" value="XM_017929347.1"/>
</dbReference>
<accession>A0ABM1NDD6</accession>
<keyword evidence="3" id="KW-0456">Lyase</keyword>
<dbReference type="Gene3D" id="3.90.1140.10">
    <property type="entry name" value="Cyclic phosphodiesterase"/>
    <property type="match status" value="1"/>
</dbReference>
<name>A0ABM1NDD6_NICVS</name>